<accession>A0AAE0YU18</accession>
<name>A0AAE0YU18_9GAST</name>
<evidence type="ECO:0000313" key="3">
    <source>
        <dbReference type="Proteomes" id="UP001283361"/>
    </source>
</evidence>
<organism evidence="2 3">
    <name type="scientific">Elysia crispata</name>
    <name type="common">lettuce slug</name>
    <dbReference type="NCBI Taxonomy" id="231223"/>
    <lineage>
        <taxon>Eukaryota</taxon>
        <taxon>Metazoa</taxon>
        <taxon>Spiralia</taxon>
        <taxon>Lophotrochozoa</taxon>
        <taxon>Mollusca</taxon>
        <taxon>Gastropoda</taxon>
        <taxon>Heterobranchia</taxon>
        <taxon>Euthyneura</taxon>
        <taxon>Panpulmonata</taxon>
        <taxon>Sacoglossa</taxon>
        <taxon>Placobranchoidea</taxon>
        <taxon>Plakobranchidae</taxon>
        <taxon>Elysia</taxon>
    </lineage>
</organism>
<evidence type="ECO:0000256" key="1">
    <source>
        <dbReference type="SAM" id="MobiDB-lite"/>
    </source>
</evidence>
<keyword evidence="3" id="KW-1185">Reference proteome</keyword>
<dbReference type="EMBL" id="JAWDGP010005399">
    <property type="protein sequence ID" value="KAK3757238.1"/>
    <property type="molecule type" value="Genomic_DNA"/>
</dbReference>
<sequence length="85" mass="9371">MSNQTRPGTSKPRCGSRAWEKNQRAVSVGKITSYPRTKTLPIRGDKQKVLSKRAGVGLTSSRHQASVFILFRGLSLAHHSQLSQP</sequence>
<protein>
    <submittedName>
        <fullName evidence="2">Uncharacterized protein</fullName>
    </submittedName>
</protein>
<proteinExistence type="predicted"/>
<feature type="region of interest" description="Disordered" evidence="1">
    <location>
        <begin position="1"/>
        <end position="22"/>
    </location>
</feature>
<dbReference type="Proteomes" id="UP001283361">
    <property type="component" value="Unassembled WGS sequence"/>
</dbReference>
<dbReference type="AlphaFoldDB" id="A0AAE0YU18"/>
<reference evidence="2" key="1">
    <citation type="journal article" date="2023" name="G3 (Bethesda)">
        <title>A reference genome for the long-term kleptoplast-retaining sea slug Elysia crispata morphotype clarki.</title>
        <authorList>
            <person name="Eastman K.E."/>
            <person name="Pendleton A.L."/>
            <person name="Shaikh M.A."/>
            <person name="Suttiyut T."/>
            <person name="Ogas R."/>
            <person name="Tomko P."/>
            <person name="Gavelis G."/>
            <person name="Widhalm J.R."/>
            <person name="Wisecaver J.H."/>
        </authorList>
    </citation>
    <scope>NUCLEOTIDE SEQUENCE</scope>
    <source>
        <strain evidence="2">ECLA1</strain>
    </source>
</reference>
<comment type="caution">
    <text evidence="2">The sequence shown here is derived from an EMBL/GenBank/DDBJ whole genome shotgun (WGS) entry which is preliminary data.</text>
</comment>
<evidence type="ECO:0000313" key="2">
    <source>
        <dbReference type="EMBL" id="KAK3757238.1"/>
    </source>
</evidence>
<gene>
    <name evidence="2" type="ORF">RRG08_047429</name>
</gene>